<feature type="region of interest" description="Disordered" evidence="1">
    <location>
        <begin position="92"/>
        <end position="119"/>
    </location>
</feature>
<evidence type="ECO:0000256" key="2">
    <source>
        <dbReference type="SAM" id="Phobius"/>
    </source>
</evidence>
<dbReference type="OrthoDB" id="9946040at2759"/>
<accession>A0A4X2K9S1</accession>
<keyword evidence="2" id="KW-1133">Transmembrane helix</keyword>
<dbReference type="GeneTree" id="ENSGT00390000009531"/>
<keyword evidence="2" id="KW-0812">Transmembrane</keyword>
<dbReference type="AlphaFoldDB" id="A0A4X2K9S1"/>
<organism evidence="3 4">
    <name type="scientific">Vombatus ursinus</name>
    <name type="common">Common wombat</name>
    <dbReference type="NCBI Taxonomy" id="29139"/>
    <lineage>
        <taxon>Eukaryota</taxon>
        <taxon>Metazoa</taxon>
        <taxon>Chordata</taxon>
        <taxon>Craniata</taxon>
        <taxon>Vertebrata</taxon>
        <taxon>Euteleostomi</taxon>
        <taxon>Mammalia</taxon>
        <taxon>Metatheria</taxon>
        <taxon>Diprotodontia</taxon>
        <taxon>Vombatidae</taxon>
        <taxon>Vombatus</taxon>
    </lineage>
</organism>
<dbReference type="GO" id="GO:0005789">
    <property type="term" value="C:endoplasmic reticulum membrane"/>
    <property type="evidence" value="ECO:0007669"/>
    <property type="project" value="Ensembl"/>
</dbReference>
<reference evidence="3" key="3">
    <citation type="submission" date="2025-09" db="UniProtKB">
        <authorList>
            <consortium name="Ensembl"/>
        </authorList>
    </citation>
    <scope>IDENTIFICATION</scope>
</reference>
<dbReference type="CTD" id="2315"/>
<dbReference type="OMA" id="YPKKGHN"/>
<dbReference type="Ensembl" id="ENSVURT00010009811.1">
    <property type="protein sequence ID" value="ENSVURP00010008638.1"/>
    <property type="gene ID" value="ENSVURG00010006707.1"/>
</dbReference>
<dbReference type="RefSeq" id="XP_027718474.1">
    <property type="nucleotide sequence ID" value="XM_027862673.1"/>
</dbReference>
<reference evidence="3" key="2">
    <citation type="submission" date="2025-08" db="UniProtKB">
        <authorList>
            <consortium name="Ensembl"/>
        </authorList>
    </citation>
    <scope>IDENTIFICATION</scope>
</reference>
<proteinExistence type="predicted"/>
<evidence type="ECO:0000256" key="1">
    <source>
        <dbReference type="SAM" id="MobiDB-lite"/>
    </source>
</evidence>
<keyword evidence="2" id="KW-0472">Membrane</keyword>
<feature type="transmembrane region" description="Helical" evidence="2">
    <location>
        <begin position="27"/>
        <end position="48"/>
    </location>
</feature>
<dbReference type="Proteomes" id="UP000314987">
    <property type="component" value="Unassembled WGS sequence"/>
</dbReference>
<sequence>MPKENAHFIHAYLKKKKSPSHIKAEEAAGIGILAVILGILLLLSCWYCKRRSGYKTLKDKNFCAGTGKALMGNYYRDKGALPVSKGPFPENSNYNSVVPDAPPAYEKFPAEQSPPPYAP</sequence>
<evidence type="ECO:0000313" key="3">
    <source>
        <dbReference type="Ensembl" id="ENSVURP00010008638.1"/>
    </source>
</evidence>
<dbReference type="InterPro" id="IPR029242">
    <property type="entry name" value="MLANA"/>
</dbReference>
<dbReference type="STRING" id="29139.ENSVURP00010008638"/>
<name>A0A4X2K9S1_VOMUR</name>
<dbReference type="GO" id="GO:0042470">
    <property type="term" value="C:melanosome"/>
    <property type="evidence" value="ECO:0007669"/>
    <property type="project" value="Ensembl"/>
</dbReference>
<keyword evidence="4" id="KW-1185">Reference proteome</keyword>
<dbReference type="Pfam" id="PF14991">
    <property type="entry name" value="MLANA"/>
    <property type="match status" value="1"/>
</dbReference>
<dbReference type="GeneID" id="114043602"/>
<gene>
    <name evidence="3" type="primary">MLANA</name>
</gene>
<reference evidence="4" key="1">
    <citation type="submission" date="2018-12" db="EMBL/GenBank/DDBJ databases">
        <authorList>
            <person name="Yazar S."/>
        </authorList>
    </citation>
    <scope>NUCLEOTIDE SEQUENCE [LARGE SCALE GENOMIC DNA]</scope>
</reference>
<dbReference type="PANTHER" id="PTHR15305:SF0">
    <property type="entry name" value="MELANOMA ANTIGEN RECOGNIZED BY T-CELLS 1"/>
    <property type="match status" value="1"/>
</dbReference>
<dbReference type="GO" id="GO:0005802">
    <property type="term" value="C:trans-Golgi network"/>
    <property type="evidence" value="ECO:0007669"/>
    <property type="project" value="Ensembl"/>
</dbReference>
<protein>
    <submittedName>
        <fullName evidence="3">Melan-A</fullName>
    </submittedName>
</protein>
<evidence type="ECO:0000313" key="4">
    <source>
        <dbReference type="Proteomes" id="UP000314987"/>
    </source>
</evidence>
<dbReference type="PANTHER" id="PTHR15305">
    <property type="entry name" value="MELANOMA ANTIGEN RECOGNIZED BY T-CELLS 1"/>
    <property type="match status" value="1"/>
</dbReference>